<dbReference type="Gene3D" id="1.10.10.10">
    <property type="entry name" value="Winged helix-like DNA-binding domain superfamily/Winged helix DNA-binding domain"/>
    <property type="match status" value="1"/>
</dbReference>
<dbReference type="SMART" id="SM00345">
    <property type="entry name" value="HTH_GNTR"/>
    <property type="match status" value="1"/>
</dbReference>
<evidence type="ECO:0000256" key="1">
    <source>
        <dbReference type="ARBA" id="ARBA00023015"/>
    </source>
</evidence>
<dbReference type="AlphaFoldDB" id="A0A1X9LU18"/>
<keyword evidence="2" id="KW-0238">DNA-binding</keyword>
<evidence type="ECO:0000256" key="3">
    <source>
        <dbReference type="ARBA" id="ARBA00023163"/>
    </source>
</evidence>
<dbReference type="EMBL" id="CP020715">
    <property type="protein sequence ID" value="ARJ06709.1"/>
    <property type="molecule type" value="Genomic_DNA"/>
</dbReference>
<dbReference type="GO" id="GO:0003700">
    <property type="term" value="F:DNA-binding transcription factor activity"/>
    <property type="evidence" value="ECO:0007669"/>
    <property type="project" value="InterPro"/>
</dbReference>
<dbReference type="RefSeq" id="WP_085020847.1">
    <property type="nucleotide sequence ID" value="NZ_BMHD01000001.1"/>
</dbReference>
<dbReference type="PANTHER" id="PTHR43537:SF47">
    <property type="entry name" value="REGULATORY PROTEIN GNTR HTH"/>
    <property type="match status" value="1"/>
</dbReference>
<dbReference type="PRINTS" id="PR00035">
    <property type="entry name" value="HTHGNTR"/>
</dbReference>
<gene>
    <name evidence="5" type="ORF">B5808_16875</name>
</gene>
<dbReference type="GO" id="GO:0003677">
    <property type="term" value="F:DNA binding"/>
    <property type="evidence" value="ECO:0007669"/>
    <property type="project" value="UniProtKB-KW"/>
</dbReference>
<dbReference type="STRING" id="1619308.B5808_16875"/>
<dbReference type="InterPro" id="IPR036390">
    <property type="entry name" value="WH_DNA-bd_sf"/>
</dbReference>
<dbReference type="PANTHER" id="PTHR43537">
    <property type="entry name" value="TRANSCRIPTIONAL REGULATOR, GNTR FAMILY"/>
    <property type="match status" value="1"/>
</dbReference>
<keyword evidence="1" id="KW-0805">Transcription regulation</keyword>
<dbReference type="Pfam" id="PF07729">
    <property type="entry name" value="FCD"/>
    <property type="match status" value="1"/>
</dbReference>
<dbReference type="PROSITE" id="PS50949">
    <property type="entry name" value="HTH_GNTR"/>
    <property type="match status" value="1"/>
</dbReference>
<dbReference type="SUPFAM" id="SSF46785">
    <property type="entry name" value="Winged helix' DNA-binding domain"/>
    <property type="match status" value="1"/>
</dbReference>
<accession>A0A1X9LU18</accession>
<dbReference type="InterPro" id="IPR011711">
    <property type="entry name" value="GntR_C"/>
</dbReference>
<sequence>MTRLSPNVPLSAQVADQLRRRIAEGEFPVGALLPTENELSQQLGISRNSVREAVRSLVHAGILGARAGYGTFVVAASDLAPTLARRLESDTGRDVAEVRTMLEREGARFAAARATDEQRQELRRVLDERAQATDGPTYVELDRRFHELVFEASGNALLAELYRGTGGNERALAWVDSPEVVVAEVGLLEVDRAHADLVEAIEAGDPEAAASVAERLVRLAYEHPAMNVEGERHGG</sequence>
<evidence type="ECO:0000259" key="4">
    <source>
        <dbReference type="PROSITE" id="PS50949"/>
    </source>
</evidence>
<feature type="domain" description="HTH gntR-type" evidence="4">
    <location>
        <begin position="8"/>
        <end position="76"/>
    </location>
</feature>
<dbReference type="SMART" id="SM00895">
    <property type="entry name" value="FCD"/>
    <property type="match status" value="1"/>
</dbReference>
<dbReference type="Proteomes" id="UP000192775">
    <property type="component" value="Chromosome"/>
</dbReference>
<name>A0A1X9LU18_9MICO</name>
<organism evidence="5 6">
    <name type="scientific">Cnuibacter physcomitrellae</name>
    <dbReference type="NCBI Taxonomy" id="1619308"/>
    <lineage>
        <taxon>Bacteria</taxon>
        <taxon>Bacillati</taxon>
        <taxon>Actinomycetota</taxon>
        <taxon>Actinomycetes</taxon>
        <taxon>Micrococcales</taxon>
        <taxon>Microbacteriaceae</taxon>
        <taxon>Cnuibacter</taxon>
    </lineage>
</organism>
<reference evidence="5 6" key="1">
    <citation type="submission" date="2017-04" db="EMBL/GenBank/DDBJ databases">
        <authorList>
            <person name="Afonso C.L."/>
            <person name="Miller P.J."/>
            <person name="Scott M.A."/>
            <person name="Spackman E."/>
            <person name="Goraichik I."/>
            <person name="Dimitrov K.M."/>
            <person name="Suarez D.L."/>
            <person name="Swayne D.E."/>
        </authorList>
    </citation>
    <scope>NUCLEOTIDE SEQUENCE [LARGE SCALE GENOMIC DNA]</scope>
    <source>
        <strain evidence="6">XA(T)</strain>
    </source>
</reference>
<proteinExistence type="predicted"/>
<keyword evidence="6" id="KW-1185">Reference proteome</keyword>
<dbReference type="Pfam" id="PF00392">
    <property type="entry name" value="GntR"/>
    <property type="match status" value="1"/>
</dbReference>
<protein>
    <submittedName>
        <fullName evidence="5">GntR family transcriptional regulator</fullName>
    </submittedName>
</protein>
<dbReference type="InterPro" id="IPR036388">
    <property type="entry name" value="WH-like_DNA-bd_sf"/>
</dbReference>
<evidence type="ECO:0000256" key="2">
    <source>
        <dbReference type="ARBA" id="ARBA00023125"/>
    </source>
</evidence>
<dbReference type="KEGG" id="cphy:B5808_16875"/>
<dbReference type="CDD" id="cd07377">
    <property type="entry name" value="WHTH_GntR"/>
    <property type="match status" value="1"/>
</dbReference>
<evidence type="ECO:0000313" key="6">
    <source>
        <dbReference type="Proteomes" id="UP000192775"/>
    </source>
</evidence>
<evidence type="ECO:0000313" key="5">
    <source>
        <dbReference type="EMBL" id="ARJ06709.1"/>
    </source>
</evidence>
<dbReference type="SUPFAM" id="SSF48008">
    <property type="entry name" value="GntR ligand-binding domain-like"/>
    <property type="match status" value="1"/>
</dbReference>
<keyword evidence="3" id="KW-0804">Transcription</keyword>
<dbReference type="InterPro" id="IPR008920">
    <property type="entry name" value="TF_FadR/GntR_C"/>
</dbReference>
<dbReference type="InterPro" id="IPR000524">
    <property type="entry name" value="Tscrpt_reg_HTH_GntR"/>
</dbReference>
<dbReference type="Gene3D" id="1.20.120.530">
    <property type="entry name" value="GntR ligand-binding domain-like"/>
    <property type="match status" value="1"/>
</dbReference>